<reference evidence="3 4" key="1">
    <citation type="submission" date="2017-10" db="EMBL/GenBank/DDBJ databases">
        <title>Comparative genomics in systemic dimorphic fungi from Ajellomycetaceae.</title>
        <authorList>
            <person name="Munoz J.F."/>
            <person name="Mcewen J.G."/>
            <person name="Clay O.K."/>
            <person name="Cuomo C.A."/>
        </authorList>
    </citation>
    <scope>NUCLEOTIDE SEQUENCE [LARGE SCALE GENOMIC DNA]</scope>
    <source>
        <strain evidence="3 4">UAMH130</strain>
    </source>
</reference>
<keyword evidence="4" id="KW-1185">Reference proteome</keyword>
<evidence type="ECO:0000256" key="2">
    <source>
        <dbReference type="SAM" id="SignalP"/>
    </source>
</evidence>
<accession>A0A2B7WJ48</accession>
<dbReference type="OrthoDB" id="4764652at2759"/>
<organism evidence="3 4">
    <name type="scientific">Blastomyces parvus</name>
    <dbReference type="NCBI Taxonomy" id="2060905"/>
    <lineage>
        <taxon>Eukaryota</taxon>
        <taxon>Fungi</taxon>
        <taxon>Dikarya</taxon>
        <taxon>Ascomycota</taxon>
        <taxon>Pezizomycotina</taxon>
        <taxon>Eurotiomycetes</taxon>
        <taxon>Eurotiomycetidae</taxon>
        <taxon>Onygenales</taxon>
        <taxon>Ajellomycetaceae</taxon>
        <taxon>Blastomyces</taxon>
    </lineage>
</organism>
<feature type="compositionally biased region" description="Basic and acidic residues" evidence="1">
    <location>
        <begin position="362"/>
        <end position="376"/>
    </location>
</feature>
<dbReference type="AlphaFoldDB" id="A0A2B7WJ48"/>
<evidence type="ECO:0000313" key="4">
    <source>
        <dbReference type="Proteomes" id="UP000224080"/>
    </source>
</evidence>
<name>A0A2B7WJ48_9EURO</name>
<feature type="chain" id="PRO_5012360655" evidence="2">
    <location>
        <begin position="19"/>
        <end position="412"/>
    </location>
</feature>
<keyword evidence="2" id="KW-0732">Signal</keyword>
<dbReference type="Proteomes" id="UP000224080">
    <property type="component" value="Unassembled WGS sequence"/>
</dbReference>
<proteinExistence type="predicted"/>
<comment type="caution">
    <text evidence="3">The sequence shown here is derived from an EMBL/GenBank/DDBJ whole genome shotgun (WGS) entry which is preliminary data.</text>
</comment>
<protein>
    <submittedName>
        <fullName evidence="3">Uncharacterized protein</fullName>
    </submittedName>
</protein>
<feature type="compositionally biased region" description="Basic residues" evidence="1">
    <location>
        <begin position="377"/>
        <end position="390"/>
    </location>
</feature>
<gene>
    <name evidence="3" type="ORF">GX51_07774</name>
</gene>
<sequence>MRWLRGLVLALCIVESSAHPTPEGTTDIAQRNPSPIAGAELDWPLDSIDEKITGTDISPRANDVGNFRKYAFITLKLYSVLNGGVHLYELVENCGEFNVGAKNAFNCIWAAISSAVGIAVLVDSAIPLRGRIAKGLALIPPYPPGLPRFNKREEILELEDELSSLLSIQVRHLGIWDGSDDADDDNEVGSLSKRDNTTEATPRHVFSGNFQGADIHFAYMGQLNNASHFRFGFGPGSDTASNRVRRGNHKFNNQYFKSGGLDFVAVTDPLNNNNPGIYLTKNDKKEFNWIVDQVRCYFSIFDRGLGTKGINFQVFNSWDKTTLAAGAIAPFTKTKKSIIRKLKPKQGVPMIDSCSKRPGKGPIDEPSDKPRDELRRGVPKRKGGKRKKKAKTLSAILRALELLRGARTKKKD</sequence>
<feature type="region of interest" description="Disordered" evidence="1">
    <location>
        <begin position="348"/>
        <end position="390"/>
    </location>
</feature>
<evidence type="ECO:0000313" key="3">
    <source>
        <dbReference type="EMBL" id="PGG96541.1"/>
    </source>
</evidence>
<feature type="signal peptide" evidence="2">
    <location>
        <begin position="1"/>
        <end position="18"/>
    </location>
</feature>
<evidence type="ECO:0000256" key="1">
    <source>
        <dbReference type="SAM" id="MobiDB-lite"/>
    </source>
</evidence>
<dbReference type="EMBL" id="PDNC01000172">
    <property type="protein sequence ID" value="PGG96541.1"/>
    <property type="molecule type" value="Genomic_DNA"/>
</dbReference>